<feature type="compositionally biased region" description="Low complexity" evidence="13">
    <location>
        <begin position="1953"/>
        <end position="1963"/>
    </location>
</feature>
<feature type="compositionally biased region" description="Basic and acidic residues" evidence="13">
    <location>
        <begin position="2518"/>
        <end position="2540"/>
    </location>
</feature>
<keyword evidence="6" id="KW-0547">Nucleotide-binding</keyword>
<name>A0A250X1L8_9CHLO</name>
<evidence type="ECO:0000256" key="8">
    <source>
        <dbReference type="ARBA" id="ARBA00022777"/>
    </source>
</evidence>
<feature type="compositionally biased region" description="Polar residues" evidence="13">
    <location>
        <begin position="481"/>
        <end position="518"/>
    </location>
</feature>
<evidence type="ECO:0000256" key="3">
    <source>
        <dbReference type="ARBA" id="ARBA00022553"/>
    </source>
</evidence>
<feature type="region of interest" description="Disordered" evidence="13">
    <location>
        <begin position="71"/>
        <end position="90"/>
    </location>
</feature>
<feature type="region of interest" description="Disordered" evidence="13">
    <location>
        <begin position="557"/>
        <end position="597"/>
    </location>
</feature>
<feature type="compositionally biased region" description="Low complexity" evidence="13">
    <location>
        <begin position="1686"/>
        <end position="1707"/>
    </location>
</feature>
<comment type="catalytic activity">
    <reaction evidence="11">
        <text>L-threonyl-[protein] + ATP = O-phospho-L-threonyl-[protein] + ADP + H(+)</text>
        <dbReference type="Rhea" id="RHEA:46608"/>
        <dbReference type="Rhea" id="RHEA-COMP:11060"/>
        <dbReference type="Rhea" id="RHEA-COMP:11605"/>
        <dbReference type="ChEBI" id="CHEBI:15378"/>
        <dbReference type="ChEBI" id="CHEBI:30013"/>
        <dbReference type="ChEBI" id="CHEBI:30616"/>
        <dbReference type="ChEBI" id="CHEBI:61977"/>
        <dbReference type="ChEBI" id="CHEBI:456216"/>
        <dbReference type="EC" id="2.7.11.1"/>
    </reaction>
</comment>
<comment type="catalytic activity">
    <reaction evidence="12">
        <text>L-seryl-[protein] + ATP = O-phospho-L-seryl-[protein] + ADP + H(+)</text>
        <dbReference type="Rhea" id="RHEA:17989"/>
        <dbReference type="Rhea" id="RHEA-COMP:9863"/>
        <dbReference type="Rhea" id="RHEA-COMP:11604"/>
        <dbReference type="ChEBI" id="CHEBI:15378"/>
        <dbReference type="ChEBI" id="CHEBI:29999"/>
        <dbReference type="ChEBI" id="CHEBI:30616"/>
        <dbReference type="ChEBI" id="CHEBI:83421"/>
        <dbReference type="ChEBI" id="CHEBI:456216"/>
        <dbReference type="EC" id="2.7.11.1"/>
    </reaction>
</comment>
<accession>A0A250X1L8</accession>
<dbReference type="STRING" id="1157962.A0A250X1L8"/>
<feature type="compositionally biased region" description="Low complexity" evidence="13">
    <location>
        <begin position="2006"/>
        <end position="2027"/>
    </location>
</feature>
<evidence type="ECO:0000256" key="11">
    <source>
        <dbReference type="ARBA" id="ARBA00047899"/>
    </source>
</evidence>
<feature type="compositionally biased region" description="Polar residues" evidence="13">
    <location>
        <begin position="777"/>
        <end position="788"/>
    </location>
</feature>
<evidence type="ECO:0000256" key="7">
    <source>
        <dbReference type="ARBA" id="ARBA00022771"/>
    </source>
</evidence>
<keyword evidence="10" id="KW-0067">ATP-binding</keyword>
<feature type="compositionally biased region" description="Gly residues" evidence="13">
    <location>
        <begin position="2124"/>
        <end position="2138"/>
    </location>
</feature>
<dbReference type="OrthoDB" id="162894at2759"/>
<evidence type="ECO:0000313" key="15">
    <source>
        <dbReference type="EMBL" id="GAX76983.1"/>
    </source>
</evidence>
<evidence type="ECO:0000259" key="14">
    <source>
        <dbReference type="PROSITE" id="PS50011"/>
    </source>
</evidence>
<dbReference type="InterPro" id="IPR050236">
    <property type="entry name" value="Ser_Thr_kinase_AGC"/>
</dbReference>
<feature type="region of interest" description="Disordered" evidence="13">
    <location>
        <begin position="691"/>
        <end position="710"/>
    </location>
</feature>
<dbReference type="PROSITE" id="PS50011">
    <property type="entry name" value="PROTEIN_KINASE_DOM"/>
    <property type="match status" value="1"/>
</dbReference>
<feature type="compositionally biased region" description="Polar residues" evidence="13">
    <location>
        <begin position="1592"/>
        <end position="1604"/>
    </location>
</feature>
<feature type="compositionally biased region" description="Low complexity" evidence="13">
    <location>
        <begin position="1580"/>
        <end position="1591"/>
    </location>
</feature>
<evidence type="ECO:0000256" key="13">
    <source>
        <dbReference type="SAM" id="MobiDB-lite"/>
    </source>
</evidence>
<dbReference type="SMART" id="SM00220">
    <property type="entry name" value="S_TKc"/>
    <property type="match status" value="1"/>
</dbReference>
<feature type="region of interest" description="Disordered" evidence="13">
    <location>
        <begin position="481"/>
        <end position="525"/>
    </location>
</feature>
<dbReference type="InterPro" id="IPR000719">
    <property type="entry name" value="Prot_kinase_dom"/>
</dbReference>
<feature type="region of interest" description="Disordered" evidence="13">
    <location>
        <begin position="2088"/>
        <end position="2200"/>
    </location>
</feature>
<dbReference type="EMBL" id="BEGY01000021">
    <property type="protein sequence ID" value="GAX76983.1"/>
    <property type="molecule type" value="Genomic_DNA"/>
</dbReference>
<feature type="region of interest" description="Disordered" evidence="13">
    <location>
        <begin position="753"/>
        <end position="788"/>
    </location>
</feature>
<evidence type="ECO:0000256" key="10">
    <source>
        <dbReference type="ARBA" id="ARBA00022840"/>
    </source>
</evidence>
<keyword evidence="3" id="KW-0597">Phosphoprotein</keyword>
<keyword evidence="7" id="KW-0863">Zinc-finger</keyword>
<feature type="compositionally biased region" description="Basic and acidic residues" evidence="13">
    <location>
        <begin position="755"/>
        <end position="766"/>
    </location>
</feature>
<comment type="caution">
    <text evidence="15">The sequence shown here is derived from an EMBL/GenBank/DDBJ whole genome shotgun (WGS) entry which is preliminary data.</text>
</comment>
<dbReference type="Pfam" id="PF00069">
    <property type="entry name" value="Pkinase"/>
    <property type="match status" value="2"/>
</dbReference>
<feature type="region of interest" description="Disordered" evidence="13">
    <location>
        <begin position="2454"/>
        <end position="2491"/>
    </location>
</feature>
<evidence type="ECO:0000256" key="5">
    <source>
        <dbReference type="ARBA" id="ARBA00022723"/>
    </source>
</evidence>
<feature type="compositionally biased region" description="Polar residues" evidence="13">
    <location>
        <begin position="17"/>
        <end position="30"/>
    </location>
</feature>
<feature type="region of interest" description="Disordered" evidence="13">
    <location>
        <begin position="1208"/>
        <end position="1244"/>
    </location>
</feature>
<feature type="compositionally biased region" description="Low complexity" evidence="13">
    <location>
        <begin position="346"/>
        <end position="357"/>
    </location>
</feature>
<feature type="region of interest" description="Disordered" evidence="13">
    <location>
        <begin position="1932"/>
        <end position="1964"/>
    </location>
</feature>
<feature type="compositionally biased region" description="Polar residues" evidence="13">
    <location>
        <begin position="557"/>
        <end position="573"/>
    </location>
</feature>
<dbReference type="InterPro" id="IPR008271">
    <property type="entry name" value="Ser/Thr_kinase_AS"/>
</dbReference>
<keyword evidence="16" id="KW-1185">Reference proteome</keyword>
<dbReference type="PANTHER" id="PTHR24356">
    <property type="entry name" value="SERINE/THREONINE-PROTEIN KINASE"/>
    <property type="match status" value="1"/>
</dbReference>
<dbReference type="PANTHER" id="PTHR24356:SF1">
    <property type="entry name" value="SERINE_THREONINE-PROTEIN KINASE GREATWALL"/>
    <property type="match status" value="1"/>
</dbReference>
<dbReference type="GO" id="GO:0005524">
    <property type="term" value="F:ATP binding"/>
    <property type="evidence" value="ECO:0007669"/>
    <property type="project" value="UniProtKB-KW"/>
</dbReference>
<feature type="compositionally biased region" description="Low complexity" evidence="13">
    <location>
        <begin position="1737"/>
        <end position="1754"/>
    </location>
</feature>
<proteinExistence type="predicted"/>
<feature type="compositionally biased region" description="Low complexity" evidence="13">
    <location>
        <begin position="1832"/>
        <end position="1845"/>
    </location>
</feature>
<feature type="compositionally biased region" description="Polar residues" evidence="13">
    <location>
        <begin position="2469"/>
        <end position="2484"/>
    </location>
</feature>
<feature type="region of interest" description="Disordered" evidence="13">
    <location>
        <begin position="1"/>
        <end position="30"/>
    </location>
</feature>
<feature type="compositionally biased region" description="Gly residues" evidence="13">
    <location>
        <begin position="2149"/>
        <end position="2165"/>
    </location>
</feature>
<feature type="domain" description="Protein kinase" evidence="14">
    <location>
        <begin position="1014"/>
        <end position="1514"/>
    </location>
</feature>
<feature type="compositionally biased region" description="Polar residues" evidence="13">
    <location>
        <begin position="586"/>
        <end position="597"/>
    </location>
</feature>
<dbReference type="SUPFAM" id="SSF56112">
    <property type="entry name" value="Protein kinase-like (PK-like)"/>
    <property type="match status" value="1"/>
</dbReference>
<feature type="region of interest" description="Disordered" evidence="13">
    <location>
        <begin position="323"/>
        <end position="357"/>
    </location>
</feature>
<feature type="compositionally biased region" description="Polar residues" evidence="13">
    <location>
        <begin position="1762"/>
        <end position="1784"/>
    </location>
</feature>
<dbReference type="PROSITE" id="PS00108">
    <property type="entry name" value="PROTEIN_KINASE_ST"/>
    <property type="match status" value="1"/>
</dbReference>
<feature type="compositionally biased region" description="Basic and acidic residues" evidence="13">
    <location>
        <begin position="1235"/>
        <end position="1244"/>
    </location>
</feature>
<dbReference type="FunFam" id="3.30.200.20:FF:000147">
    <property type="entry name" value="probable serine/threonine protein kinase IREH1"/>
    <property type="match status" value="1"/>
</dbReference>
<dbReference type="GO" id="GO:0035556">
    <property type="term" value="P:intracellular signal transduction"/>
    <property type="evidence" value="ECO:0007669"/>
    <property type="project" value="TreeGrafter"/>
</dbReference>
<protein>
    <recommendedName>
        <fullName evidence="1">non-specific serine/threonine protein kinase</fullName>
        <ecNumber evidence="1">2.7.11.1</ecNumber>
    </recommendedName>
</protein>
<gene>
    <name evidence="15" type="ORF">CEUSTIGMA_g4430.t1</name>
</gene>
<dbReference type="Pfam" id="PF26031">
    <property type="entry name" value="IREH1"/>
    <property type="match status" value="1"/>
</dbReference>
<organism evidence="15 16">
    <name type="scientific">Chlamydomonas eustigma</name>
    <dbReference type="NCBI Taxonomy" id="1157962"/>
    <lineage>
        <taxon>Eukaryota</taxon>
        <taxon>Viridiplantae</taxon>
        <taxon>Chlorophyta</taxon>
        <taxon>core chlorophytes</taxon>
        <taxon>Chlorophyceae</taxon>
        <taxon>CS clade</taxon>
        <taxon>Chlamydomonadales</taxon>
        <taxon>Chlamydomonadaceae</taxon>
        <taxon>Chlamydomonas</taxon>
    </lineage>
</organism>
<keyword evidence="9" id="KW-0862">Zinc</keyword>
<dbReference type="Gene3D" id="1.10.510.10">
    <property type="entry name" value="Transferase(Phosphotransferase) domain 1"/>
    <property type="match status" value="2"/>
</dbReference>
<keyword evidence="4" id="KW-0808">Transferase</keyword>
<feature type="region of interest" description="Disordered" evidence="13">
    <location>
        <begin position="1575"/>
        <end position="1611"/>
    </location>
</feature>
<feature type="compositionally biased region" description="Polar residues" evidence="13">
    <location>
        <begin position="1674"/>
        <end position="1683"/>
    </location>
</feature>
<feature type="region of interest" description="Disordered" evidence="13">
    <location>
        <begin position="2330"/>
        <end position="2360"/>
    </location>
</feature>
<evidence type="ECO:0000256" key="1">
    <source>
        <dbReference type="ARBA" id="ARBA00012513"/>
    </source>
</evidence>
<evidence type="ECO:0000256" key="6">
    <source>
        <dbReference type="ARBA" id="ARBA00022741"/>
    </source>
</evidence>
<evidence type="ECO:0000256" key="12">
    <source>
        <dbReference type="ARBA" id="ARBA00048679"/>
    </source>
</evidence>
<keyword evidence="8" id="KW-0418">Kinase</keyword>
<evidence type="ECO:0000256" key="4">
    <source>
        <dbReference type="ARBA" id="ARBA00022679"/>
    </source>
</evidence>
<evidence type="ECO:0000313" key="16">
    <source>
        <dbReference type="Proteomes" id="UP000232323"/>
    </source>
</evidence>
<dbReference type="GO" id="GO:0008270">
    <property type="term" value="F:zinc ion binding"/>
    <property type="evidence" value="ECO:0007669"/>
    <property type="project" value="UniProtKB-KW"/>
</dbReference>
<dbReference type="GO" id="GO:0004674">
    <property type="term" value="F:protein serine/threonine kinase activity"/>
    <property type="evidence" value="ECO:0007669"/>
    <property type="project" value="UniProtKB-KW"/>
</dbReference>
<evidence type="ECO:0000256" key="2">
    <source>
        <dbReference type="ARBA" id="ARBA00022527"/>
    </source>
</evidence>
<dbReference type="Proteomes" id="UP000232323">
    <property type="component" value="Unassembled WGS sequence"/>
</dbReference>
<evidence type="ECO:0000256" key="9">
    <source>
        <dbReference type="ARBA" id="ARBA00022833"/>
    </source>
</evidence>
<reference evidence="15 16" key="1">
    <citation type="submission" date="2017-08" db="EMBL/GenBank/DDBJ databases">
        <title>Acidophilic green algal genome provides insights into adaptation to an acidic environment.</title>
        <authorList>
            <person name="Hirooka S."/>
            <person name="Hirose Y."/>
            <person name="Kanesaki Y."/>
            <person name="Higuchi S."/>
            <person name="Fujiwara T."/>
            <person name="Onuma R."/>
            <person name="Era A."/>
            <person name="Ohbayashi R."/>
            <person name="Uzuka A."/>
            <person name="Nozaki H."/>
            <person name="Yoshikawa H."/>
            <person name="Miyagishima S.Y."/>
        </authorList>
    </citation>
    <scope>NUCLEOTIDE SEQUENCE [LARGE SCALE GENOMIC DNA]</scope>
    <source>
        <strain evidence="15 16">NIES-2499</strain>
    </source>
</reference>
<feature type="region of interest" description="Disordered" evidence="13">
    <location>
        <begin position="2004"/>
        <end position="2059"/>
    </location>
</feature>
<feature type="region of interest" description="Disordered" evidence="13">
    <location>
        <begin position="1661"/>
        <end position="1798"/>
    </location>
</feature>
<dbReference type="EC" id="2.7.11.1" evidence="1"/>
<dbReference type="InterPro" id="IPR058783">
    <property type="entry name" value="IREH1/IRE-like_N"/>
</dbReference>
<feature type="compositionally biased region" description="Low complexity" evidence="13">
    <location>
        <begin position="1216"/>
        <end position="1231"/>
    </location>
</feature>
<sequence>MSELVRKSRCPKLLSSPLASGTDVSSVDASSKANAIEDMVPPATSQTHQERTPLGLAPILAKRLEAVAQKQALESNSHETSSTGSAKMSTFSGLDMPSILRSIEGRQMAKVPLIGSSNLSQVITRDQSSPTATKNAAQHNFDLAKIQVDNDLNSLRGDAEAALNRMGRAPDTIELREQISRMLELVDESLESTTEDFRLSITDIIECIEEDRAQVSDRIVRALYTRLLFILTRCSRLLITEQKDMFAAEPRTQRFGGASQRNILNTSKLPATLEDDEDQVCRTQTMPIKMSQEIAKRLQNHLTSASPQNNSIGKELPQMKEYTSQHGLSPAESFLAGCDDKGGKGSPSFSPSPIPSGLLSSANGTMIQVRPFERRSYVASETNLSMELLDNYQQAPQPSSGGLSPPATAAMLPALSPSAVSALAATSFGMLDQTSGSSIVIHSANGSVTSSPDGKKKGKGMFHKLKKTVKEVMNSFKKTVTTASGSLGSRSPIQSSHSQHMPGSASTSPTVPQRSGTALVSPPSHTLSTAASTFAASPMQSGTLSGRGSILRTSVIRTSANREQPAQASTSGGRPQRVVSPANAEIESSFSDRPTADTTISYKSKQGVRFALPNPAEDLPVSTAVESERPSLSFSPDLLLSKAGPPSGRISGVRTSMPGSFSHSFITAAAAAATPTARLSLSGRPLSPRTALTARKTSPDGVRVPEHSQSPLQRAGYADIYMSQNEGMGYPSSNPDAASGAVSAFPARRAFMRQTSEKSPAKELVAKRSSRGRVRKQTSAVNLRSSVGQMRSSQSVTYGHYKEERLAEEVVDEGMDDGLMVAVDDGQFGFVNNDLMETWQPYEEEDVEPEVLDVVCRVCEEAWASDRLEEHNELCMLLQQVGLGMPVDAHLTTLANVIEEQLEMGDLGFALGRDITRLIRLARDASALQPDGSQVPMQRCNNILSKLLAMVDPAISNRLSNVTLTYARRIARLVKEKLTFLSEPLGGKLSRVSERGGSGSSTPASMPGMSIDEFLIIKPISRGAFGRVYLARKKATGDLFAIKVMKKKDLIRKNMVESVNNERNILALANNPFVVRFYYSFTSRENLYIVMEYLNGGDCFSLLKQFGGLDEDVARQYVAETVLALEYCHTQGIIHRDMKPDNMLISKDGHVKLTDFGLSCIGVIDQTDRAEGSGGGSNGGGMDVDRQDSYTMSIAGGRLNLEDELQVELSQRSHDPTTTTPAPPVTRHATTLDGSEDRGSRRVSKEVTVAQQVLSNTMDCKISSSCSVSALLPHVLPGSTAPVVPSSPSLTSSSVNNSGSNAIRPHSTQPYGSPGHASASAAAALLVARATAPAGSGASSISYVQSGSGYSSGPSAGRIGSIVEEVDRPSALDRGSDPTQVLHASGSNYGHESNFSAVARGRLVAPDHEAGRAVGTPDYLAPELLLGTGHGPEVDWWALGVILFEFVVGIPPFNADSPEEIFENILDRRIAWPDPEDDDMSEECRDLIEKLLISDKDKRLGHRGAGEIKMHPWFKDVDWSNLARSKAAFIPKLDNELDTSFFQSKKPVSAKSMAEDLDQVRPRTIDAIRGRLEKADPTMARSSSPASRISSNGVGTSGHTSSSLDAHHDVVGGPCLESGAVTSDVVDRGSSGRTSRLGVVSTTGVEAVHATREEAVEAAGGLPHLIPPPLSLNPEDQQQQSFRRISGPVSPLLPGSPVSPSSPASPSTLRRSHANSPLSIVGEGLGSGFSSPARGIPHPGSSGLGSPSHSHSGNGTTGFGSPGNTQRRSLLLTNSNAPSPSRMSLKNRGDRPASAEGEQQLVAVSDVQQTSAPEEAVPVSTSAFATVESELGRGISDSSGSGSSSPQNEAEAENSMDKSGGTVAEDPWRNFAYTDFPALAMANYEKVEQFKLQDQGKQGCSSSVSPTVSGGARAGARRASTFLAAPSLLSSLARPPSGQGGHSSPFQVGGGSTRTSASGSSVTCPTGFATGPGAGLSHSEIGIMEFSRGMLLPQDSACLIRQVQHNSSESNSSNTSRQASLGGPSSLPGGGGSSSGSGTAIPRALRHQGSSGNSRNQQHHLARMTIDYPPVEGFFSNDFASTSVKGVDVGNTSHVQRGSGSGSKPGSRPESTSGTARALFDAGRGSGVGHLPHGGGGSRSSTTAVDLGRGSGSGVGHLPHGGGGSRSSTTAVDLGRGSGSGVGHLPHGGGGSRSSTTAVLNPPSQIFHESNRAFNNNSGFGRISGGATSAAFEAGTSPQNELRTTSIPDVLRNQLQARLLEQMSVTSSTTSSTEQAISMNQLLRKPSSMLTESSGISLLGVHGHNPQPGSALSMLIAGNYGASGCNNSGGAVYSRSSGRSAVSRDSSVQDLRHSSTTSDLDLSPTAAGLLVADRNGILKRRRTVANLQTQHVSLSGQAHSVGGSGHTSPLMLLQEQSVHKQQQEQQGTMLLGKRPSFNPTANLEALVRHFSPRRSVTTLNGRTVPGSPMSPSRLMSSNNRQSHQLGVMGSGHSLSMQLPKVLEPTSSEAYGAPPQPKRSLDGMFRAEDQTRPSIPEHDNEGISAASQSVITMGSADSDEDNS</sequence>
<feature type="region of interest" description="Disordered" evidence="13">
    <location>
        <begin position="2505"/>
        <end position="2562"/>
    </location>
</feature>
<dbReference type="Gene3D" id="3.30.200.20">
    <property type="entry name" value="Phosphorylase Kinase, domain 1"/>
    <property type="match status" value="1"/>
</dbReference>
<keyword evidence="5" id="KW-0479">Metal-binding</keyword>
<dbReference type="FunFam" id="1.10.510.10:FF:001418">
    <property type="entry name" value="Serine/threonine protein kinase 15"/>
    <property type="match status" value="1"/>
</dbReference>
<dbReference type="InterPro" id="IPR011009">
    <property type="entry name" value="Kinase-like_dom_sf"/>
</dbReference>
<feature type="compositionally biased region" description="Gly residues" evidence="13">
    <location>
        <begin position="2176"/>
        <end position="2192"/>
    </location>
</feature>
<feature type="region of interest" description="Disordered" evidence="13">
    <location>
        <begin position="1832"/>
        <end position="1863"/>
    </location>
</feature>
<keyword evidence="2" id="KW-0723">Serine/threonine-protein kinase</keyword>
<feature type="compositionally biased region" description="Polar residues" evidence="13">
    <location>
        <begin position="72"/>
        <end position="90"/>
    </location>
</feature>